<sequence length="90" mass="10557">MLYCPITDSRNRRSRQIIVSRDTVAVSPSYIFVYNGATHDLKTWFRAVKDRTEWTTEFCYKLLLPGGARLAIQKWTTEKSERIWSPDGRT</sequence>
<protein>
    <submittedName>
        <fullName evidence="1">Uncharacterized protein</fullName>
    </submittedName>
</protein>
<evidence type="ECO:0000313" key="1">
    <source>
        <dbReference type="EMBL" id="KAK4006266.1"/>
    </source>
</evidence>
<accession>A0ABQ9Z0A2</accession>
<dbReference type="Proteomes" id="UP001234178">
    <property type="component" value="Unassembled WGS sequence"/>
</dbReference>
<dbReference type="EMBL" id="JAOYFB010000002">
    <property type="protein sequence ID" value="KAK4006266.1"/>
    <property type="molecule type" value="Genomic_DNA"/>
</dbReference>
<reference evidence="1 2" key="1">
    <citation type="journal article" date="2023" name="Nucleic Acids Res.">
        <title>The hologenome of Daphnia magna reveals possible DNA methylation and microbiome-mediated evolution of the host genome.</title>
        <authorList>
            <person name="Chaturvedi A."/>
            <person name="Li X."/>
            <person name="Dhandapani V."/>
            <person name="Marshall H."/>
            <person name="Kissane S."/>
            <person name="Cuenca-Cambronero M."/>
            <person name="Asole G."/>
            <person name="Calvet F."/>
            <person name="Ruiz-Romero M."/>
            <person name="Marangio P."/>
            <person name="Guigo R."/>
            <person name="Rago D."/>
            <person name="Mirbahai L."/>
            <person name="Eastwood N."/>
            <person name="Colbourne J.K."/>
            <person name="Zhou J."/>
            <person name="Mallon E."/>
            <person name="Orsini L."/>
        </authorList>
    </citation>
    <scope>NUCLEOTIDE SEQUENCE [LARGE SCALE GENOMIC DNA]</scope>
    <source>
        <strain evidence="1">LRV0_1</strain>
    </source>
</reference>
<organism evidence="1 2">
    <name type="scientific">Daphnia magna</name>
    <dbReference type="NCBI Taxonomy" id="35525"/>
    <lineage>
        <taxon>Eukaryota</taxon>
        <taxon>Metazoa</taxon>
        <taxon>Ecdysozoa</taxon>
        <taxon>Arthropoda</taxon>
        <taxon>Crustacea</taxon>
        <taxon>Branchiopoda</taxon>
        <taxon>Diplostraca</taxon>
        <taxon>Cladocera</taxon>
        <taxon>Anomopoda</taxon>
        <taxon>Daphniidae</taxon>
        <taxon>Daphnia</taxon>
    </lineage>
</organism>
<keyword evidence="2" id="KW-1185">Reference proteome</keyword>
<evidence type="ECO:0000313" key="2">
    <source>
        <dbReference type="Proteomes" id="UP001234178"/>
    </source>
</evidence>
<gene>
    <name evidence="1" type="ORF">OUZ56_011422</name>
</gene>
<comment type="caution">
    <text evidence="1">The sequence shown here is derived from an EMBL/GenBank/DDBJ whole genome shotgun (WGS) entry which is preliminary data.</text>
</comment>
<name>A0ABQ9Z0A2_9CRUS</name>
<proteinExistence type="predicted"/>